<name>G0REY2_HYPJQ</name>
<dbReference type="KEGG" id="tre:TRIREDRAFT_105233"/>
<accession>G0REY2</accession>
<protein>
    <submittedName>
        <fullName evidence="1">Predicted protein</fullName>
    </submittedName>
</protein>
<gene>
    <name evidence="1" type="ORF">TRIREDRAFT_105233</name>
</gene>
<dbReference type="STRING" id="431241.G0REY2"/>
<sequence length="338" mass="37760">MHGKGPQLPSCRAQMFYGQNSRQTEGWSRTLIEVNLQLMLSFEADHHSSYRHLVYPSNMKHMLIKAASAALILTAVMAADGPMVPDYEVHLLMNPSAVLGSDFKLTPTVLSTFAMPTTVTKINVQYLDTITEDFHVNGWSCRIRNVENKSGFDLTYKWRLPVNNGDINGALNTAFSDGWNSGQGNYDAQIDWLYSSQTLSIQRDYSASSQGYSGTDDPSEKDSRIMLEDNAPGMFDDWVSDGWGTDLLKSAVIYSPVLTKRSTGTWNGLELDIEVWPIENSSGTGIEYLVEASFKTDDYDTASTLRDQLITLLQNNGWFLAESVSKEDLVMENYHPTS</sequence>
<dbReference type="AlphaFoldDB" id="G0REY2"/>
<organism evidence="2">
    <name type="scientific">Hypocrea jecorina (strain QM6a)</name>
    <name type="common">Trichoderma reesei</name>
    <dbReference type="NCBI Taxonomy" id="431241"/>
    <lineage>
        <taxon>Eukaryota</taxon>
        <taxon>Fungi</taxon>
        <taxon>Dikarya</taxon>
        <taxon>Ascomycota</taxon>
        <taxon>Pezizomycotina</taxon>
        <taxon>Sordariomycetes</taxon>
        <taxon>Hypocreomycetidae</taxon>
        <taxon>Hypocreales</taxon>
        <taxon>Hypocreaceae</taxon>
        <taxon>Trichoderma</taxon>
    </lineage>
</organism>
<dbReference type="GeneID" id="18480988"/>
<dbReference type="VEuPathDB" id="FungiDB:TRIREDRAFT_105233"/>
<keyword evidence="2" id="KW-1185">Reference proteome</keyword>
<reference evidence="1 2" key="1">
    <citation type="journal article" date="2008" name="Nat. Biotechnol.">
        <title>Genome sequencing and analysis of the biomass-degrading fungus Trichoderma reesei (syn. Hypocrea jecorina).</title>
        <authorList>
            <person name="Martinez D."/>
            <person name="Berka R.M."/>
            <person name="Henrissat B."/>
            <person name="Saloheimo M."/>
            <person name="Arvas M."/>
            <person name="Baker S.E."/>
            <person name="Chapman J."/>
            <person name="Chertkov O."/>
            <person name="Coutinho P.M."/>
            <person name="Cullen D."/>
            <person name="Danchin E.G."/>
            <person name="Grigoriev I.V."/>
            <person name="Harris P."/>
            <person name="Jackson M."/>
            <person name="Kubicek C.P."/>
            <person name="Han C.S."/>
            <person name="Ho I."/>
            <person name="Larrondo L.F."/>
            <person name="de Leon A.L."/>
            <person name="Magnuson J.K."/>
            <person name="Merino S."/>
            <person name="Misra M."/>
            <person name="Nelson B."/>
            <person name="Putnam N."/>
            <person name="Robbertse B."/>
            <person name="Salamov A.A."/>
            <person name="Schmoll M."/>
            <person name="Terry A."/>
            <person name="Thayer N."/>
            <person name="Westerholm-Parvinen A."/>
            <person name="Schoch C.L."/>
            <person name="Yao J."/>
            <person name="Barabote R."/>
            <person name="Nelson M.A."/>
            <person name="Detter C."/>
            <person name="Bruce D."/>
            <person name="Kuske C.R."/>
            <person name="Xie G."/>
            <person name="Richardson P."/>
            <person name="Rokhsar D.S."/>
            <person name="Lucas S.M."/>
            <person name="Rubin E.M."/>
            <person name="Dunn-Coleman N."/>
            <person name="Ward M."/>
            <person name="Brettin T.S."/>
        </authorList>
    </citation>
    <scope>NUCLEOTIDE SEQUENCE [LARGE SCALE GENOMIC DNA]</scope>
    <source>
        <strain evidence="1 2">QM6a</strain>
    </source>
</reference>
<dbReference type="EMBL" id="GL985060">
    <property type="protein sequence ID" value="EGR50289.1"/>
    <property type="molecule type" value="Genomic_DNA"/>
</dbReference>
<dbReference type="eggNOG" id="ENOG502RU8Z">
    <property type="taxonomic scope" value="Eukaryota"/>
</dbReference>
<evidence type="ECO:0000313" key="1">
    <source>
        <dbReference type="EMBL" id="EGR50289.1"/>
    </source>
</evidence>
<dbReference type="HOGENOM" id="CLU_070859_0_0_1"/>
<dbReference type="OrthoDB" id="4573177at2759"/>
<proteinExistence type="predicted"/>
<evidence type="ECO:0000313" key="2">
    <source>
        <dbReference type="Proteomes" id="UP000008984"/>
    </source>
</evidence>
<dbReference type="RefSeq" id="XP_006963791.1">
    <property type="nucleotide sequence ID" value="XM_006963729.1"/>
</dbReference>
<dbReference type="Proteomes" id="UP000008984">
    <property type="component" value="Unassembled WGS sequence"/>
</dbReference>